<evidence type="ECO:0000313" key="5">
    <source>
        <dbReference type="Proteomes" id="UP001381693"/>
    </source>
</evidence>
<accession>A0AAN8XVI5</accession>
<feature type="binding site" evidence="1">
    <location>
        <position position="91"/>
    </location>
    <ligand>
        <name>Zn(2+)</name>
        <dbReference type="ChEBI" id="CHEBI:29105"/>
        <note>catalytic</note>
    </ligand>
</feature>
<dbReference type="InterPro" id="IPR034035">
    <property type="entry name" value="Astacin-like_dom"/>
</dbReference>
<reference evidence="4 5" key="1">
    <citation type="submission" date="2023-11" db="EMBL/GenBank/DDBJ databases">
        <title>Halocaridina rubra genome assembly.</title>
        <authorList>
            <person name="Smith C."/>
        </authorList>
    </citation>
    <scope>NUCLEOTIDE SEQUENCE [LARGE SCALE GENOMIC DNA]</scope>
    <source>
        <strain evidence="4">EP-1</strain>
        <tissue evidence="4">Whole</tissue>
    </source>
</reference>
<keyword evidence="1 2" id="KW-0645">Protease</keyword>
<gene>
    <name evidence="4" type="ORF">SK128_009177</name>
</gene>
<dbReference type="EMBL" id="JAXCGZ010001902">
    <property type="protein sequence ID" value="KAK7085099.1"/>
    <property type="molecule type" value="Genomic_DNA"/>
</dbReference>
<dbReference type="GO" id="GO:0008270">
    <property type="term" value="F:zinc ion binding"/>
    <property type="evidence" value="ECO:0007669"/>
    <property type="project" value="UniProtKB-UniRule"/>
</dbReference>
<dbReference type="InterPro" id="IPR006026">
    <property type="entry name" value="Peptidase_Metallo"/>
</dbReference>
<dbReference type="Proteomes" id="UP001381693">
    <property type="component" value="Unassembled WGS sequence"/>
</dbReference>
<organism evidence="4 5">
    <name type="scientific">Halocaridina rubra</name>
    <name type="common">Hawaiian red shrimp</name>
    <dbReference type="NCBI Taxonomy" id="373956"/>
    <lineage>
        <taxon>Eukaryota</taxon>
        <taxon>Metazoa</taxon>
        <taxon>Ecdysozoa</taxon>
        <taxon>Arthropoda</taxon>
        <taxon>Crustacea</taxon>
        <taxon>Multicrustacea</taxon>
        <taxon>Malacostraca</taxon>
        <taxon>Eumalacostraca</taxon>
        <taxon>Eucarida</taxon>
        <taxon>Decapoda</taxon>
        <taxon>Pleocyemata</taxon>
        <taxon>Caridea</taxon>
        <taxon>Atyoidea</taxon>
        <taxon>Atyidae</taxon>
        <taxon>Halocaridina</taxon>
    </lineage>
</organism>
<dbReference type="SMART" id="SM00235">
    <property type="entry name" value="ZnMc"/>
    <property type="match status" value="1"/>
</dbReference>
<dbReference type="SUPFAM" id="SSF55486">
    <property type="entry name" value="Metalloproteases ('zincins'), catalytic domain"/>
    <property type="match status" value="1"/>
</dbReference>
<dbReference type="PANTHER" id="PTHR10127:SF850">
    <property type="entry name" value="METALLOENDOPEPTIDASE"/>
    <property type="match status" value="1"/>
</dbReference>
<comment type="cofactor">
    <cofactor evidence="1 2">
        <name>Zn(2+)</name>
        <dbReference type="ChEBI" id="CHEBI:29105"/>
    </cofactor>
    <text evidence="1 2">Binds 1 zinc ion per subunit.</text>
</comment>
<dbReference type="PRINTS" id="PR00480">
    <property type="entry name" value="ASTACIN"/>
</dbReference>
<keyword evidence="1 2" id="KW-0482">Metalloprotease</keyword>
<comment type="caution">
    <text evidence="1">Lacks conserved residue(s) required for the propagation of feature annotation.</text>
</comment>
<dbReference type="Gene3D" id="3.40.390.10">
    <property type="entry name" value="Collagenase (Catalytic Domain)"/>
    <property type="match status" value="1"/>
</dbReference>
<feature type="binding site" evidence="1">
    <location>
        <position position="101"/>
    </location>
    <ligand>
        <name>Zn(2+)</name>
        <dbReference type="ChEBI" id="CHEBI:29105"/>
        <note>catalytic</note>
    </ligand>
</feature>
<comment type="caution">
    <text evidence="4">The sequence shown here is derived from an EMBL/GenBank/DDBJ whole genome shotgun (WGS) entry which is preliminary data.</text>
</comment>
<dbReference type="CDD" id="cd04280">
    <property type="entry name" value="ZnMc_astacin_like"/>
    <property type="match status" value="1"/>
</dbReference>
<keyword evidence="5" id="KW-1185">Reference proteome</keyword>
<dbReference type="AlphaFoldDB" id="A0AAN8XVI5"/>
<proteinExistence type="predicted"/>
<feature type="binding site" evidence="1">
    <location>
        <position position="95"/>
    </location>
    <ligand>
        <name>Zn(2+)</name>
        <dbReference type="ChEBI" id="CHEBI:29105"/>
        <note>catalytic</note>
    </ligand>
</feature>
<sequence length="202" mass="23354">MLGEENLWPGGIVPYHLGPSITSGQQQVILDAMADYHSRTCIQFVERTWEDDYIEIVSDVPGCWSYFGRIGGMQRLTLDANGCIYVGTAIHELMHALGFYHEHTRDDRDNYVTIHYENILPGEEYNFDKDTYWQYVGENYNYASIMHYGTYTFSSDWGNLPTIVPHDPDVILVDAYEKLRMEDSDANQINNLYVNQCALRKT</sequence>
<dbReference type="InterPro" id="IPR024079">
    <property type="entry name" value="MetalloPept_cat_dom_sf"/>
</dbReference>
<dbReference type="InterPro" id="IPR001506">
    <property type="entry name" value="Peptidase_M12A"/>
</dbReference>
<keyword evidence="1 2" id="KW-0862">Zinc</keyword>
<evidence type="ECO:0000259" key="3">
    <source>
        <dbReference type="PROSITE" id="PS51864"/>
    </source>
</evidence>
<dbReference type="Pfam" id="PF01400">
    <property type="entry name" value="Astacin"/>
    <property type="match status" value="1"/>
</dbReference>
<dbReference type="EC" id="3.4.24.-" evidence="2"/>
<evidence type="ECO:0000313" key="4">
    <source>
        <dbReference type="EMBL" id="KAK7085099.1"/>
    </source>
</evidence>
<feature type="active site" evidence="1">
    <location>
        <position position="92"/>
    </location>
</feature>
<keyword evidence="1 2" id="KW-0378">Hydrolase</keyword>
<dbReference type="GO" id="GO:0004222">
    <property type="term" value="F:metalloendopeptidase activity"/>
    <property type="evidence" value="ECO:0007669"/>
    <property type="project" value="UniProtKB-UniRule"/>
</dbReference>
<feature type="domain" description="Peptidase M12A" evidence="3">
    <location>
        <begin position="1"/>
        <end position="198"/>
    </location>
</feature>
<dbReference type="PANTHER" id="PTHR10127">
    <property type="entry name" value="DISCOIDIN, CUB, EGF, LAMININ , AND ZINC METALLOPROTEASE DOMAIN CONTAINING"/>
    <property type="match status" value="1"/>
</dbReference>
<dbReference type="PROSITE" id="PS51864">
    <property type="entry name" value="ASTACIN"/>
    <property type="match status" value="1"/>
</dbReference>
<dbReference type="GO" id="GO:0006508">
    <property type="term" value="P:proteolysis"/>
    <property type="evidence" value="ECO:0007669"/>
    <property type="project" value="UniProtKB-KW"/>
</dbReference>
<evidence type="ECO:0000256" key="2">
    <source>
        <dbReference type="RuleBase" id="RU361183"/>
    </source>
</evidence>
<protein>
    <recommendedName>
        <fullName evidence="2">Metalloendopeptidase</fullName>
        <ecNumber evidence="2">3.4.24.-</ecNumber>
    </recommendedName>
</protein>
<keyword evidence="1 2" id="KW-0479">Metal-binding</keyword>
<evidence type="ECO:0000256" key="1">
    <source>
        <dbReference type="PROSITE-ProRule" id="PRU01211"/>
    </source>
</evidence>
<name>A0AAN8XVI5_HALRR</name>